<dbReference type="InterPro" id="IPR017911">
    <property type="entry name" value="MacB-like_ATP-bd"/>
</dbReference>
<dbReference type="SMART" id="SM00382">
    <property type="entry name" value="AAA"/>
    <property type="match status" value="1"/>
</dbReference>
<dbReference type="PROSITE" id="PS50893">
    <property type="entry name" value="ABC_TRANSPORTER_2"/>
    <property type="match status" value="1"/>
</dbReference>
<dbReference type="PANTHER" id="PTHR24220">
    <property type="entry name" value="IMPORT ATP-BINDING PROTEIN"/>
    <property type="match status" value="1"/>
</dbReference>
<protein>
    <recommendedName>
        <fullName evidence="5">ABC transporter domain-containing protein</fullName>
    </recommendedName>
</protein>
<evidence type="ECO:0000256" key="1">
    <source>
        <dbReference type="ARBA" id="ARBA00022448"/>
    </source>
</evidence>
<evidence type="ECO:0000256" key="2">
    <source>
        <dbReference type="ARBA" id="ARBA00022741"/>
    </source>
</evidence>
<sequence length="241" mass="26197">MNVMITLHNLVKTYDTSGVPVTAIDDLNLKVNKGEFVCIWGKSGSGKSTLLNLLGLIDSPTSGTVTIDGVSINELTSNQCSEFRCDKLGYIFQGFNLIPVLNSVENVMLPLLIKGEPEKAARNKAREILVEVGLENELQRLPDNISGGQKQRVAIARALVSDPSIILADEPTANLDSTTSLAIIELMKSLNRDHGVTFILSTHDQDLVQHASRNIYLRDGKVYPSPIEKVSNKSDLSLIGA</sequence>
<dbReference type="AlphaFoldDB" id="A0A2T3IYI5"/>
<comment type="caution">
    <text evidence="6">The sequence shown here is derived from an EMBL/GenBank/DDBJ whole genome shotgun (WGS) entry which is preliminary data.</text>
</comment>
<evidence type="ECO:0000256" key="3">
    <source>
        <dbReference type="ARBA" id="ARBA00022840"/>
    </source>
</evidence>
<dbReference type="InterPro" id="IPR003593">
    <property type="entry name" value="AAA+_ATPase"/>
</dbReference>
<dbReference type="CDD" id="cd03255">
    <property type="entry name" value="ABC_MJ0796_LolCDE_FtsE"/>
    <property type="match status" value="1"/>
</dbReference>
<feature type="domain" description="ABC transporter" evidence="5">
    <location>
        <begin position="5"/>
        <end position="239"/>
    </location>
</feature>
<dbReference type="Gene3D" id="3.40.50.300">
    <property type="entry name" value="P-loop containing nucleotide triphosphate hydrolases"/>
    <property type="match status" value="1"/>
</dbReference>
<dbReference type="InterPro" id="IPR027417">
    <property type="entry name" value="P-loop_NTPase"/>
</dbReference>
<dbReference type="Proteomes" id="UP000241222">
    <property type="component" value="Unassembled WGS sequence"/>
</dbReference>
<dbReference type="InterPro" id="IPR003439">
    <property type="entry name" value="ABC_transporter-like_ATP-bd"/>
</dbReference>
<dbReference type="GO" id="GO:0022857">
    <property type="term" value="F:transmembrane transporter activity"/>
    <property type="evidence" value="ECO:0007669"/>
    <property type="project" value="TreeGrafter"/>
</dbReference>
<dbReference type="OrthoDB" id="9801477at2"/>
<dbReference type="GO" id="GO:0016887">
    <property type="term" value="F:ATP hydrolysis activity"/>
    <property type="evidence" value="ECO:0007669"/>
    <property type="project" value="InterPro"/>
</dbReference>
<keyword evidence="2" id="KW-0547">Nucleotide-binding</keyword>
<dbReference type="GO" id="GO:1902495">
    <property type="term" value="C:transmembrane transporter complex"/>
    <property type="evidence" value="ECO:0007669"/>
    <property type="project" value="UniProtKB-ARBA"/>
</dbReference>
<dbReference type="Pfam" id="PF00005">
    <property type="entry name" value="ABC_tran"/>
    <property type="match status" value="1"/>
</dbReference>
<dbReference type="PROSITE" id="PS00211">
    <property type="entry name" value="ABC_TRANSPORTER_1"/>
    <property type="match status" value="1"/>
</dbReference>
<proteinExistence type="inferred from homology"/>
<evidence type="ECO:0000256" key="4">
    <source>
        <dbReference type="ARBA" id="ARBA00038388"/>
    </source>
</evidence>
<evidence type="ECO:0000259" key="5">
    <source>
        <dbReference type="PROSITE" id="PS50893"/>
    </source>
</evidence>
<dbReference type="EMBL" id="PYMH01000005">
    <property type="protein sequence ID" value="PSU33658.1"/>
    <property type="molecule type" value="Genomic_DNA"/>
</dbReference>
<dbReference type="InterPro" id="IPR017871">
    <property type="entry name" value="ABC_transporter-like_CS"/>
</dbReference>
<evidence type="ECO:0000313" key="6">
    <source>
        <dbReference type="EMBL" id="PSU33658.1"/>
    </source>
</evidence>
<dbReference type="GO" id="GO:0005524">
    <property type="term" value="F:ATP binding"/>
    <property type="evidence" value="ECO:0007669"/>
    <property type="project" value="UniProtKB-KW"/>
</dbReference>
<keyword evidence="1" id="KW-0813">Transport</keyword>
<organism evidence="6 7">
    <name type="scientific">Photobacterium lutimaris</name>
    <dbReference type="NCBI Taxonomy" id="388278"/>
    <lineage>
        <taxon>Bacteria</taxon>
        <taxon>Pseudomonadati</taxon>
        <taxon>Pseudomonadota</taxon>
        <taxon>Gammaproteobacteria</taxon>
        <taxon>Vibrionales</taxon>
        <taxon>Vibrionaceae</taxon>
        <taxon>Photobacterium</taxon>
    </lineage>
</organism>
<dbReference type="FunFam" id="3.40.50.300:FF:000032">
    <property type="entry name" value="Export ABC transporter ATP-binding protein"/>
    <property type="match status" value="1"/>
</dbReference>
<dbReference type="GO" id="GO:0005886">
    <property type="term" value="C:plasma membrane"/>
    <property type="evidence" value="ECO:0007669"/>
    <property type="project" value="TreeGrafter"/>
</dbReference>
<keyword evidence="7" id="KW-1185">Reference proteome</keyword>
<comment type="similarity">
    <text evidence="4">Belongs to the ABC transporter superfamily. Macrolide exporter (TC 3.A.1.122) family.</text>
</comment>
<reference evidence="6 7" key="1">
    <citation type="submission" date="2018-03" db="EMBL/GenBank/DDBJ databases">
        <title>Whole genome sequencing of Histamine producing bacteria.</title>
        <authorList>
            <person name="Butler K."/>
        </authorList>
    </citation>
    <scope>NUCLEOTIDE SEQUENCE [LARGE SCALE GENOMIC DNA]</scope>
    <source>
        <strain evidence="6 7">JCM 13586</strain>
    </source>
</reference>
<name>A0A2T3IYI5_9GAMM</name>
<dbReference type="InterPro" id="IPR015854">
    <property type="entry name" value="ABC_transpr_LolD-like"/>
</dbReference>
<gene>
    <name evidence="6" type="ORF">C9I99_12885</name>
</gene>
<dbReference type="SUPFAM" id="SSF52540">
    <property type="entry name" value="P-loop containing nucleoside triphosphate hydrolases"/>
    <property type="match status" value="1"/>
</dbReference>
<dbReference type="PANTHER" id="PTHR24220:SF86">
    <property type="entry name" value="ABC TRANSPORTER ABCH.1"/>
    <property type="match status" value="1"/>
</dbReference>
<keyword evidence="3" id="KW-0067">ATP-binding</keyword>
<accession>A0A2T3IYI5</accession>
<evidence type="ECO:0000313" key="7">
    <source>
        <dbReference type="Proteomes" id="UP000241222"/>
    </source>
</evidence>